<sequence>MTTIKRWITRLQTQGNVLQKRPTGNKYSEREIHGSDLINLALFRLIRPKSIIDECRAYLYNRNPANAPYSHSQIHRAEERLGLCRKVASTTSELAHLPINRMKRKNYWERPYPLGIRGMPTRKMIDIDEAAFLLEDQNRNRGKVTREKRCDAAGKYKKGAGRLSLLLGVSGDDQNPFAFHRTHVGGVNTYRFYLYMRDFIGWLDVNRPNEFFCFTMDNLNIHKHPLIIDLIEDAGHRVVYRAPYWSCDGAIEYVFNTIHYFLQMGDGVDGVDELEDRLDDIIFDLTQASFRRYFEHVGFPVLPHP</sequence>
<dbReference type="GO" id="GO:0003676">
    <property type="term" value="F:nucleic acid binding"/>
    <property type="evidence" value="ECO:0007669"/>
    <property type="project" value="InterPro"/>
</dbReference>
<dbReference type="OrthoDB" id="54715at2759"/>
<gene>
    <name evidence="1" type="ORF">THAOC_28026</name>
</gene>
<dbReference type="Gene3D" id="3.30.420.10">
    <property type="entry name" value="Ribonuclease H-like superfamily/Ribonuclease H"/>
    <property type="match status" value="1"/>
</dbReference>
<dbReference type="InterPro" id="IPR036397">
    <property type="entry name" value="RNaseH_sf"/>
</dbReference>
<keyword evidence="2" id="KW-1185">Reference proteome</keyword>
<dbReference type="Proteomes" id="UP000266841">
    <property type="component" value="Unassembled WGS sequence"/>
</dbReference>
<dbReference type="EMBL" id="AGNL01039405">
    <property type="protein sequence ID" value="EJK52676.1"/>
    <property type="molecule type" value="Genomic_DNA"/>
</dbReference>
<proteinExistence type="predicted"/>
<accession>K0RV48</accession>
<protein>
    <submittedName>
        <fullName evidence="1">Uncharacterized protein</fullName>
    </submittedName>
</protein>
<dbReference type="AlphaFoldDB" id="K0RV48"/>
<organism evidence="1 2">
    <name type="scientific">Thalassiosira oceanica</name>
    <name type="common">Marine diatom</name>
    <dbReference type="NCBI Taxonomy" id="159749"/>
    <lineage>
        <taxon>Eukaryota</taxon>
        <taxon>Sar</taxon>
        <taxon>Stramenopiles</taxon>
        <taxon>Ochrophyta</taxon>
        <taxon>Bacillariophyta</taxon>
        <taxon>Coscinodiscophyceae</taxon>
        <taxon>Thalassiosirophycidae</taxon>
        <taxon>Thalassiosirales</taxon>
        <taxon>Thalassiosiraceae</taxon>
        <taxon>Thalassiosira</taxon>
    </lineage>
</organism>
<reference evidence="1 2" key="1">
    <citation type="journal article" date="2012" name="Genome Biol.">
        <title>Genome and low-iron response of an oceanic diatom adapted to chronic iron limitation.</title>
        <authorList>
            <person name="Lommer M."/>
            <person name="Specht M."/>
            <person name="Roy A.S."/>
            <person name="Kraemer L."/>
            <person name="Andreson R."/>
            <person name="Gutowska M.A."/>
            <person name="Wolf J."/>
            <person name="Bergner S.V."/>
            <person name="Schilhabel M.B."/>
            <person name="Klostermeier U.C."/>
            <person name="Beiko R.G."/>
            <person name="Rosenstiel P."/>
            <person name="Hippler M."/>
            <person name="Laroche J."/>
        </authorList>
    </citation>
    <scope>NUCLEOTIDE SEQUENCE [LARGE SCALE GENOMIC DNA]</scope>
    <source>
        <strain evidence="1 2">CCMP1005</strain>
    </source>
</reference>
<comment type="caution">
    <text evidence="1">The sequence shown here is derived from an EMBL/GenBank/DDBJ whole genome shotgun (WGS) entry which is preliminary data.</text>
</comment>
<name>K0RV48_THAOC</name>
<evidence type="ECO:0000313" key="1">
    <source>
        <dbReference type="EMBL" id="EJK52676.1"/>
    </source>
</evidence>
<evidence type="ECO:0000313" key="2">
    <source>
        <dbReference type="Proteomes" id="UP000266841"/>
    </source>
</evidence>